<dbReference type="InterPro" id="IPR036249">
    <property type="entry name" value="Thioredoxin-like_sf"/>
</dbReference>
<dbReference type="Proteomes" id="UP000611459">
    <property type="component" value="Unassembled WGS sequence"/>
</dbReference>
<proteinExistence type="predicted"/>
<dbReference type="EMBL" id="JAENIB010000007">
    <property type="protein sequence ID" value="MBK1931891.1"/>
    <property type="molecule type" value="Genomic_DNA"/>
</dbReference>
<dbReference type="EMBL" id="JAGEMX010000009">
    <property type="protein sequence ID" value="MBO1832898.1"/>
    <property type="molecule type" value="Genomic_DNA"/>
</dbReference>
<evidence type="ECO:0000313" key="3">
    <source>
        <dbReference type="EMBL" id="MBO1832898.1"/>
    </source>
</evidence>
<gene>
    <name evidence="3" type="ORF">J4M89_26275</name>
    <name evidence="2" type="ORF">JIN94_18550</name>
</gene>
<dbReference type="Gene3D" id="3.40.30.10">
    <property type="entry name" value="Glutaredoxin"/>
    <property type="match status" value="1"/>
</dbReference>
<dbReference type="PANTHER" id="PTHR35891:SF3">
    <property type="entry name" value="THIOL:DISULFIDE INTERCHANGE PROTEIN DSBL"/>
    <property type="match status" value="1"/>
</dbReference>
<organism evidence="2 4">
    <name type="scientific">Burkholderia contaminans</name>
    <dbReference type="NCBI Taxonomy" id="488447"/>
    <lineage>
        <taxon>Bacteria</taxon>
        <taxon>Pseudomonadati</taxon>
        <taxon>Pseudomonadota</taxon>
        <taxon>Betaproteobacteria</taxon>
        <taxon>Burkholderiales</taxon>
        <taxon>Burkholderiaceae</taxon>
        <taxon>Burkholderia</taxon>
        <taxon>Burkholderia cepacia complex</taxon>
    </lineage>
</organism>
<accession>A0AAP1YDK2</accession>
<keyword evidence="5" id="KW-1185">Reference proteome</keyword>
<dbReference type="AlphaFoldDB" id="A0AAP1YDK2"/>
<reference evidence="2" key="1">
    <citation type="submission" date="2021-01" db="EMBL/GenBank/DDBJ databases">
        <title>Outbreak of Burkholderia contaminns endophthalmitis traced to a clinical ventilation system.</title>
        <authorList>
            <person name="Lipuma J."/>
            <person name="Spilker T."/>
            <person name="Kratholm J."/>
        </authorList>
    </citation>
    <scope>NUCLEOTIDE SEQUENCE</scope>
    <source>
        <strain evidence="2">HI4954</strain>
    </source>
</reference>
<evidence type="ECO:0000313" key="2">
    <source>
        <dbReference type="EMBL" id="MBK1931891.1"/>
    </source>
</evidence>
<dbReference type="Proteomes" id="UP000664048">
    <property type="component" value="Unassembled WGS sequence"/>
</dbReference>
<dbReference type="PANTHER" id="PTHR35891">
    <property type="entry name" value="THIOL:DISULFIDE INTERCHANGE PROTEIN DSBA"/>
    <property type="match status" value="1"/>
</dbReference>
<feature type="signal peptide" evidence="1">
    <location>
        <begin position="1"/>
        <end position="25"/>
    </location>
</feature>
<sequence length="226" mass="24284">MSQWTKGWRVSVLSATVGALVAAGAAVWSHPQDSYGRTETGYDVARATNISKPILTEVGRGAVSEFFYFGCQYCRSFEPLLEAWQASEGRATQLNRVPVTGGRADLTKQATLFYALDSVGAVPRVQEAAFEVIARRPDFPSSDRELATWAAMLGIDPQRLIAEYHAPGMQARIDAGDRAFRAMGFATVPSVAINGRFVVTSSTSGGIEKMPQAMTRALSDGALQGS</sequence>
<keyword evidence="1" id="KW-0732">Signal</keyword>
<reference evidence="3 5" key="2">
    <citation type="submission" date="2021-03" db="EMBL/GenBank/DDBJ databases">
        <title>Clinical course, treatment and visual outcome of an outbreak of Burkholderia contaminans endophthalmitis following cataract surgery.</title>
        <authorList>
            <person name="Lind C."/>
            <person name="Olsen K."/>
            <person name="Angelsen N.K."/>
            <person name="Krefting E.A."/>
            <person name="Fossen K."/>
            <person name="Gravningen K."/>
            <person name="Depoorter E."/>
            <person name="Vandamme P."/>
            <person name="Bertelsen G."/>
        </authorList>
    </citation>
    <scope>NUCLEOTIDE SEQUENCE [LARGE SCALE GENOMIC DNA]</scope>
    <source>
        <strain evidence="3 5">51242556</strain>
    </source>
</reference>
<dbReference type="SUPFAM" id="SSF52833">
    <property type="entry name" value="Thioredoxin-like"/>
    <property type="match status" value="1"/>
</dbReference>
<feature type="chain" id="PRO_5042934448" description="Thiol:disulfide interchange protein DsbA" evidence="1">
    <location>
        <begin position="26"/>
        <end position="226"/>
    </location>
</feature>
<dbReference type="InterPro" id="IPR050824">
    <property type="entry name" value="Thiol_disulfide_DsbA"/>
</dbReference>
<evidence type="ECO:0000313" key="5">
    <source>
        <dbReference type="Proteomes" id="UP000664048"/>
    </source>
</evidence>
<evidence type="ECO:0000313" key="4">
    <source>
        <dbReference type="Proteomes" id="UP000611459"/>
    </source>
</evidence>
<evidence type="ECO:0000256" key="1">
    <source>
        <dbReference type="SAM" id="SignalP"/>
    </source>
</evidence>
<dbReference type="RefSeq" id="WP_174956875.1">
    <property type="nucleotide sequence ID" value="NZ_JAENHZ010000008.1"/>
</dbReference>
<protein>
    <recommendedName>
        <fullName evidence="6">Thiol:disulfide interchange protein DsbA</fullName>
    </recommendedName>
</protein>
<name>A0AAP1YDK2_9BURK</name>
<evidence type="ECO:0008006" key="6">
    <source>
        <dbReference type="Google" id="ProtNLM"/>
    </source>
</evidence>
<comment type="caution">
    <text evidence="2">The sequence shown here is derived from an EMBL/GenBank/DDBJ whole genome shotgun (WGS) entry which is preliminary data.</text>
</comment>